<reference key="2">
    <citation type="submission" date="2011-10" db="EMBL/GenBank/DDBJ databases">
        <title>The genome and transcriptome sequence of Clonorchis sinensis provide insights into the carcinogenic liver fluke.</title>
        <authorList>
            <person name="Wang X."/>
            <person name="Huang Y."/>
            <person name="Chen W."/>
            <person name="Liu H."/>
            <person name="Guo L."/>
            <person name="Chen Y."/>
            <person name="Luo F."/>
            <person name="Zhou W."/>
            <person name="Sun J."/>
            <person name="Mao Q."/>
            <person name="Liang P."/>
            <person name="Zhou C."/>
            <person name="Tian Y."/>
            <person name="Men J."/>
            <person name="Lv X."/>
            <person name="Huang L."/>
            <person name="Zhou J."/>
            <person name="Hu Y."/>
            <person name="Li R."/>
            <person name="Zhang F."/>
            <person name="Lei H."/>
            <person name="Li X."/>
            <person name="Hu X."/>
            <person name="Liang C."/>
            <person name="Xu J."/>
            <person name="Wu Z."/>
            <person name="Yu X."/>
        </authorList>
    </citation>
    <scope>NUCLEOTIDE SEQUENCE</scope>
    <source>
        <strain>Henan</strain>
    </source>
</reference>
<evidence type="ECO:0000313" key="2">
    <source>
        <dbReference type="Proteomes" id="UP000008909"/>
    </source>
</evidence>
<reference evidence="1" key="1">
    <citation type="journal article" date="2011" name="Genome Biol.">
        <title>The draft genome of the carcinogenic human liver fluke Clonorchis sinensis.</title>
        <authorList>
            <person name="Wang X."/>
            <person name="Chen W."/>
            <person name="Huang Y."/>
            <person name="Sun J."/>
            <person name="Men J."/>
            <person name="Liu H."/>
            <person name="Luo F."/>
            <person name="Guo L."/>
            <person name="Lv X."/>
            <person name="Deng C."/>
            <person name="Zhou C."/>
            <person name="Fan Y."/>
            <person name="Li X."/>
            <person name="Huang L."/>
            <person name="Hu Y."/>
            <person name="Liang C."/>
            <person name="Hu X."/>
            <person name="Xu J."/>
            <person name="Yu X."/>
        </authorList>
    </citation>
    <scope>NUCLEOTIDE SEQUENCE [LARGE SCALE GENOMIC DNA]</scope>
    <source>
        <strain evidence="1">Henan</strain>
    </source>
</reference>
<protein>
    <submittedName>
        <fullName evidence="1">Uncharacterized protein</fullName>
    </submittedName>
</protein>
<proteinExistence type="predicted"/>
<sequence>MVYARESPGTQLNLSFVVFPAGFQITFRHRIANKCDRLSFCECFLYADQDSIFGRRTPHTPRIADELSRGVPIADAETDSSSTWPLYDVKGNRAYQPCASKDELNMVPHEGIQIESKDVHYCVKISVARVSLLVADHMAVDLFTELGNWLGNVTIRGDIIRAQLGGYFLFACVKTFVESDKQKRRFDLDTLQDLLFGSHHVVFCLFELRIRLRIPRETQRCWRQAVIRRA</sequence>
<dbReference type="Proteomes" id="UP000008909">
    <property type="component" value="Unassembled WGS sequence"/>
</dbReference>
<gene>
    <name evidence="1" type="ORF">CLF_112722</name>
</gene>
<keyword evidence="2" id="KW-1185">Reference proteome</keyword>
<dbReference type="AlphaFoldDB" id="G7YMP0"/>
<dbReference type="EMBL" id="DF143796">
    <property type="protein sequence ID" value="GAA54221.1"/>
    <property type="molecule type" value="Genomic_DNA"/>
</dbReference>
<organism evidence="1 2">
    <name type="scientific">Clonorchis sinensis</name>
    <name type="common">Chinese liver fluke</name>
    <dbReference type="NCBI Taxonomy" id="79923"/>
    <lineage>
        <taxon>Eukaryota</taxon>
        <taxon>Metazoa</taxon>
        <taxon>Spiralia</taxon>
        <taxon>Lophotrochozoa</taxon>
        <taxon>Platyhelminthes</taxon>
        <taxon>Trematoda</taxon>
        <taxon>Digenea</taxon>
        <taxon>Opisthorchiida</taxon>
        <taxon>Opisthorchiata</taxon>
        <taxon>Opisthorchiidae</taxon>
        <taxon>Clonorchis</taxon>
    </lineage>
</organism>
<evidence type="ECO:0000313" key="1">
    <source>
        <dbReference type="EMBL" id="GAA54221.1"/>
    </source>
</evidence>
<name>G7YMP0_CLOSI</name>
<accession>G7YMP0</accession>